<evidence type="ECO:0000313" key="3">
    <source>
        <dbReference type="Proteomes" id="UP000004671"/>
    </source>
</evidence>
<organism evidence="2 3">
    <name type="scientific">Caldithrix abyssi DSM 13497</name>
    <dbReference type="NCBI Taxonomy" id="880073"/>
    <lineage>
        <taxon>Bacteria</taxon>
        <taxon>Pseudomonadati</taxon>
        <taxon>Calditrichota</taxon>
        <taxon>Calditrichia</taxon>
        <taxon>Calditrichales</taxon>
        <taxon>Calditrichaceae</taxon>
        <taxon>Caldithrix</taxon>
    </lineage>
</organism>
<protein>
    <recommendedName>
        <fullName evidence="5">Outer membrane protein beta-barrel domain-containing protein</fullName>
    </recommendedName>
</protein>
<reference evidence="2 3" key="1">
    <citation type="submission" date="2011-09" db="EMBL/GenBank/DDBJ databases">
        <title>The permanent draft genome of Caldithrix abyssi DSM 13497.</title>
        <authorList>
            <consortium name="US DOE Joint Genome Institute (JGI-PGF)"/>
            <person name="Lucas S."/>
            <person name="Han J."/>
            <person name="Lapidus A."/>
            <person name="Bruce D."/>
            <person name="Goodwin L."/>
            <person name="Pitluck S."/>
            <person name="Peters L."/>
            <person name="Kyrpides N."/>
            <person name="Mavromatis K."/>
            <person name="Ivanova N."/>
            <person name="Mikhailova N."/>
            <person name="Chertkov O."/>
            <person name="Detter J.C."/>
            <person name="Tapia R."/>
            <person name="Han C."/>
            <person name="Land M."/>
            <person name="Hauser L."/>
            <person name="Markowitz V."/>
            <person name="Cheng J.-F."/>
            <person name="Hugenholtz P."/>
            <person name="Woyke T."/>
            <person name="Wu D."/>
            <person name="Spring S."/>
            <person name="Brambilla E."/>
            <person name="Klenk H.-P."/>
            <person name="Eisen J.A."/>
        </authorList>
    </citation>
    <scope>NUCLEOTIDE SEQUENCE [LARGE SCALE GENOMIC DNA]</scope>
    <source>
        <strain evidence="2 3">DSM 13497</strain>
    </source>
</reference>
<dbReference type="Proteomes" id="UP000004671">
    <property type="component" value="Chromosome"/>
</dbReference>
<dbReference type="InParanoid" id="H1XP33"/>
<evidence type="ECO:0000313" key="1">
    <source>
        <dbReference type="EMBL" id="APF20451.1"/>
    </source>
</evidence>
<reference evidence="1 4" key="2">
    <citation type="submission" date="2016-11" db="EMBL/GenBank/DDBJ databases">
        <title>Genomic analysis of Caldithrix abyssi and proposal of a novel bacterial phylum Caldithrichaeota.</title>
        <authorList>
            <person name="Kublanov I."/>
            <person name="Sigalova O."/>
            <person name="Gavrilov S."/>
            <person name="Lebedinsky A."/>
            <person name="Ivanova N."/>
            <person name="Daum C."/>
            <person name="Reddy T."/>
            <person name="Klenk H.P."/>
            <person name="Goker M."/>
            <person name="Reva O."/>
            <person name="Miroshnichenko M."/>
            <person name="Kyprides N."/>
            <person name="Woyke T."/>
            <person name="Gelfand M."/>
        </authorList>
    </citation>
    <scope>NUCLEOTIDE SEQUENCE [LARGE SCALE GENOMIC DNA]</scope>
    <source>
        <strain evidence="1 4">LF13</strain>
    </source>
</reference>
<dbReference type="HOGENOM" id="CLU_1145533_0_0_0"/>
<accession>H1XP33</accession>
<keyword evidence="3" id="KW-1185">Reference proteome</keyword>
<dbReference type="EMBL" id="CM001402">
    <property type="protein sequence ID" value="EHO41025.1"/>
    <property type="molecule type" value="Genomic_DNA"/>
</dbReference>
<dbReference type="RefSeq" id="WP_006928107.1">
    <property type="nucleotide sequence ID" value="NZ_CM001402.1"/>
</dbReference>
<dbReference type="KEGG" id="caby:Cabys_3705"/>
<dbReference type="PaxDb" id="880073-Calab_1402"/>
<dbReference type="EMBL" id="CP018099">
    <property type="protein sequence ID" value="APF20451.1"/>
    <property type="molecule type" value="Genomic_DNA"/>
</dbReference>
<dbReference type="Proteomes" id="UP000183868">
    <property type="component" value="Chromosome"/>
</dbReference>
<dbReference type="STRING" id="880073.Cabys_3705"/>
<evidence type="ECO:0000313" key="4">
    <source>
        <dbReference type="Proteomes" id="UP000183868"/>
    </source>
</evidence>
<evidence type="ECO:0000313" key="2">
    <source>
        <dbReference type="EMBL" id="EHO41025.1"/>
    </source>
</evidence>
<sequence length="242" mass="28801" precursor="true">MHKCIFRIQILLFFLINTVISQNLNLKKEIESKDSLITINQQYKNNITLYFEAGMCLSKFQNINSKYGYGYSAGITIANKLTKSIAFNYLVILSKQNILYKNHVSSWRDDNYVYRQFFDVNISVLFVELPVMINYKFWNTNSSSFYVSFGVGYSISIRNDYRKSNFRNTNEVLGTVFEIPIPENDKFIDDSIFDNSGYNINTGIQFKYKKIFLKFLYINKRYKLRYIDKEYTFLFNFGYQLR</sequence>
<name>H1XP33_CALAY</name>
<evidence type="ECO:0008006" key="5">
    <source>
        <dbReference type="Google" id="ProtNLM"/>
    </source>
</evidence>
<dbReference type="AlphaFoldDB" id="H1XP33"/>
<proteinExistence type="predicted"/>
<gene>
    <name evidence="1" type="ORF">Cabys_3705</name>
    <name evidence="2" type="ORF">Calab_1402</name>
</gene>